<keyword evidence="2" id="KW-1133">Transmembrane helix</keyword>
<proteinExistence type="predicted"/>
<feature type="compositionally biased region" description="Pro residues" evidence="1">
    <location>
        <begin position="277"/>
        <end position="287"/>
    </location>
</feature>
<evidence type="ECO:0000256" key="2">
    <source>
        <dbReference type="SAM" id="Phobius"/>
    </source>
</evidence>
<name>A0A6J4LAI1_9ACTN</name>
<feature type="compositionally biased region" description="Low complexity" evidence="1">
    <location>
        <begin position="267"/>
        <end position="276"/>
    </location>
</feature>
<keyword evidence="2" id="KW-0812">Transmembrane</keyword>
<accession>A0A6J4LAI1</accession>
<dbReference type="EMBL" id="CADCUE010000096">
    <property type="protein sequence ID" value="CAA9328133.1"/>
    <property type="molecule type" value="Genomic_DNA"/>
</dbReference>
<evidence type="ECO:0000313" key="3">
    <source>
        <dbReference type="EMBL" id="CAA9328133.1"/>
    </source>
</evidence>
<gene>
    <name evidence="3" type="ORF">AVDCRST_MAG16-1162</name>
</gene>
<feature type="region of interest" description="Disordered" evidence="1">
    <location>
        <begin position="63"/>
        <end position="118"/>
    </location>
</feature>
<organism evidence="3">
    <name type="scientific">uncultured Frankineae bacterium</name>
    <dbReference type="NCBI Taxonomy" id="437475"/>
    <lineage>
        <taxon>Bacteria</taxon>
        <taxon>Bacillati</taxon>
        <taxon>Actinomycetota</taxon>
        <taxon>Actinomycetes</taxon>
        <taxon>Frankiales</taxon>
        <taxon>environmental samples</taxon>
    </lineage>
</organism>
<dbReference type="AlphaFoldDB" id="A0A6J4LAI1"/>
<feature type="region of interest" description="Disordered" evidence="1">
    <location>
        <begin position="259"/>
        <end position="291"/>
    </location>
</feature>
<feature type="compositionally biased region" description="Pro residues" evidence="1">
    <location>
        <begin position="69"/>
        <end position="96"/>
    </location>
</feature>
<evidence type="ECO:0000256" key="1">
    <source>
        <dbReference type="SAM" id="MobiDB-lite"/>
    </source>
</evidence>
<feature type="transmembrane region" description="Helical" evidence="2">
    <location>
        <begin position="41"/>
        <end position="62"/>
    </location>
</feature>
<keyword evidence="2" id="KW-0472">Membrane</keyword>
<protein>
    <submittedName>
        <fullName evidence="3">Uncharacterized protein</fullName>
    </submittedName>
</protein>
<feature type="region of interest" description="Disordered" evidence="1">
    <location>
        <begin position="1"/>
        <end position="31"/>
    </location>
</feature>
<sequence length="457" mass="47259">MSPIDDELRDALHRRATGVAPSPDPLSGIERRATRIQRNRLAASVAGSVLAVAAVATAVPLMSGTAPAPDVPPVASAPPSREPSPSPSPSRQPSPSPYALDPEVPWDYRGAPPAELGDGTVETVREELATRRGVEPSSVALSPLFGQLYEPSGQVEIVYVAQVDGEPSWGVARSSEAGPELAVDEPLTEGTTALVAALPGDEVARLLVVASPEVGEISYGHDDASEWSPMAALADGVATTPLDGDPATDAVRVLGAQGQEVHRDAAPDVAAPGGEPEAPPASEPPTPTNVVDWPVRGAVSDDLQERAEASFAQAAGVPVSQLRTRLLFGGQRDGRTYVLLQGWYGGDARSFAWSYDPRGDQEQALLQGFTPPGPALFTAVLDGVLLVVPEPAAGQVLYAPDASSEPQPVADQGTEVAVLIDRADGASGDRLLVLDGDGDPEAPIFRGTVDDAVAATR</sequence>
<reference evidence="3" key="1">
    <citation type="submission" date="2020-02" db="EMBL/GenBank/DDBJ databases">
        <authorList>
            <person name="Meier V. D."/>
        </authorList>
    </citation>
    <scope>NUCLEOTIDE SEQUENCE</scope>
    <source>
        <strain evidence="3">AVDCRST_MAG16</strain>
    </source>
</reference>